<dbReference type="Gene3D" id="3.30.460.10">
    <property type="entry name" value="Beta Polymerase, domain 2"/>
    <property type="match status" value="2"/>
</dbReference>
<dbReference type="PANTHER" id="PTHR30621:SF0">
    <property type="entry name" value="BIFUNCTIONAL GLUTAMINE SYNTHETASE ADENYLYLTRANSFERASE_ADENYLYL-REMOVING ENZYME"/>
    <property type="match status" value="1"/>
</dbReference>
<comment type="similarity">
    <text evidence="7">Belongs to the GlnE family.</text>
</comment>
<keyword evidence="10" id="KW-0436">Ligase</keyword>
<keyword evidence="2 7" id="KW-0548">Nucleotidyltransferase</keyword>
<feature type="domain" description="PII-uridylyltransferase/Glutamine-synthetase adenylyltransferase" evidence="9">
    <location>
        <begin position="304"/>
        <end position="442"/>
    </location>
</feature>
<evidence type="ECO:0000259" key="8">
    <source>
        <dbReference type="Pfam" id="PF03710"/>
    </source>
</evidence>
<dbReference type="GO" id="GO:0008882">
    <property type="term" value="F:[glutamate-ammonia-ligase] adenylyltransferase activity"/>
    <property type="evidence" value="ECO:0007669"/>
    <property type="project" value="UniProtKB-EC"/>
</dbReference>
<dbReference type="RefSeq" id="WP_395544918.1">
    <property type="nucleotide sequence ID" value="NZ_CP166302.1"/>
</dbReference>
<reference evidence="10 11" key="1">
    <citation type="submission" date="2024-08" db="EMBL/GenBank/DDBJ databases">
        <title>Oceanimonas smirnovii Genome sequencing and assembly.</title>
        <authorList>
            <person name="Tang B."/>
        </authorList>
    </citation>
    <scope>NUCLEOTIDE SEQUENCE [LARGE SCALE GENOMIC DNA]</scope>
    <source>
        <strain evidence="10 11">OS2020-119</strain>
    </source>
</reference>
<dbReference type="GO" id="GO:0016874">
    <property type="term" value="F:ligase activity"/>
    <property type="evidence" value="ECO:0007669"/>
    <property type="project" value="UniProtKB-KW"/>
</dbReference>
<evidence type="ECO:0000256" key="3">
    <source>
        <dbReference type="ARBA" id="ARBA00022741"/>
    </source>
</evidence>
<evidence type="ECO:0000256" key="6">
    <source>
        <dbReference type="ARBA" id="ARBA00023268"/>
    </source>
</evidence>
<feature type="region of interest" description="Adenylyl removase" evidence="7">
    <location>
        <begin position="1"/>
        <end position="447"/>
    </location>
</feature>
<dbReference type="EC" id="2.7.7.89" evidence="7"/>
<evidence type="ECO:0000256" key="5">
    <source>
        <dbReference type="ARBA" id="ARBA00022842"/>
    </source>
</evidence>
<sequence>MSALPASMAAQAEKHWSLFAERAAGVLPQLSAGRVTQLKQLFACSDFAADSLCRQPELALTLSDERDLFNADRSGRYQPELTAMLNDVHDEAVMMRLLRQYRRRELLLIAWREMLLDAGVEESFVHISALANALIVESYRWLYRRLCAELGTPTDAEDKAVPMLILGMGKLGGGELNFSSDIDLIFTFPHNGVTKGGRRELANQQFFIRLGQKLVNALNQTTIDGQVYRVDMRLRPFGESGPLAVSFTAMEDYYQHHGRTWERYAMVKARILNDEGEYTAELRAMLKPFVYRRYIDFGVIDSLRQMKAMIAAEVRRKGLKDNIKLGAGGIREVEFIAQVFQLIRGGREPALQVRHLPDALRAASDAGAISPEVFDELHASYRFLRKVENFLQAFADQQTQTLPQDELNQDRLAWLTGHNSWSEFLATLHTAMDKVHRQFELLIGDSTEAEEEDVAQIWSDIWQTDWEDESELAALLAEQGMADDKAARLAKNLNTFKEECPRRAMGPQGRQALEKLMPVLLERVSQSDTPGTLFARLQKLLLQIATRTAYLQLLVENAGALTQLIRLCEASSLVAEQLARFPILLDELLVPQVLYNPIPPETYKDELRQFLLRVPEEDVEQQMEALRQFKQIQLLRIAAADVAGALPLMKVSDHLTWLAEAIVEEVVNQAWHQISARHGVPAQLADTGDKGFGVVAYGKLGGIELAYSSDLDLVFVHQSGLTGQTNGDKPLDSRQFYLRLAQRIIHLFSTRTASGVLYELDMRLRPSGNAGLMVTPLDGYGQYLEKDAWTWEHQALVRSRMIVGEPALFEEFARIRTHILTRPRDAGALALEVVAMREKMREHLDRAKAGEIHLKQSAGGLVDIEFLTQFLVLAHSSEHEELTRWSDNMRILEMTVETGLLDEQESLQLRRAYCAIRDRGHRLSLSDLPGLVPDTELTQERQWVLASWRKWLKAGGIGTGE</sequence>
<evidence type="ECO:0000256" key="7">
    <source>
        <dbReference type="HAMAP-Rule" id="MF_00802"/>
    </source>
</evidence>
<keyword evidence="3 7" id="KW-0547">Nucleotide-binding</keyword>
<dbReference type="HAMAP" id="MF_00802">
    <property type="entry name" value="GlnE"/>
    <property type="match status" value="1"/>
</dbReference>
<comment type="function">
    <text evidence="7">Involved in the regulation of glutamine synthetase GlnA, a key enzyme in the process to assimilate ammonia. When cellular nitrogen levels are high, the C-terminal adenylyl transferase (AT) inactivates GlnA by covalent transfer of an adenylyl group from ATP to specific tyrosine residue of GlnA, thus reducing its activity. Conversely, when nitrogen levels are low, the N-terminal adenylyl removase (AR) activates GlnA by removing the adenylyl group by phosphorolysis, increasing its activity. The regulatory region of GlnE binds the signal transduction protein PII (GlnB) which indicates the nitrogen status of the cell.</text>
</comment>
<feature type="domain" description="Glutamate-ammonia ligase adenylyltransferase repeated" evidence="8">
    <location>
        <begin position="562"/>
        <end position="813"/>
    </location>
</feature>
<dbReference type="Pfam" id="PF08335">
    <property type="entry name" value="GlnD_UR_UTase"/>
    <property type="match status" value="2"/>
</dbReference>
<dbReference type="NCBIfam" id="NF008292">
    <property type="entry name" value="PRK11072.1"/>
    <property type="match status" value="1"/>
</dbReference>
<keyword evidence="6 7" id="KW-0511">Multifunctional enzyme</keyword>
<dbReference type="PANTHER" id="PTHR30621">
    <property type="entry name" value="GLUTAMINE SYNTHETASE ADENYLYLTRANSFERASE"/>
    <property type="match status" value="1"/>
</dbReference>
<dbReference type="SUPFAM" id="SSF81301">
    <property type="entry name" value="Nucleotidyltransferase"/>
    <property type="match status" value="2"/>
</dbReference>
<dbReference type="SUPFAM" id="SSF81593">
    <property type="entry name" value="Nucleotidyltransferase substrate binding subunit/domain"/>
    <property type="match status" value="2"/>
</dbReference>
<dbReference type="InterPro" id="IPR023057">
    <property type="entry name" value="GlnE"/>
</dbReference>
<comment type="caution">
    <text evidence="10">The sequence shown here is derived from an EMBL/GenBank/DDBJ whole genome shotgun (WGS) entry which is preliminary data.</text>
</comment>
<feature type="domain" description="Glutamate-ammonia ligase adenylyltransferase repeated" evidence="8">
    <location>
        <begin position="36"/>
        <end position="281"/>
    </location>
</feature>
<dbReference type="Pfam" id="PF03710">
    <property type="entry name" value="GlnE"/>
    <property type="match status" value="2"/>
</dbReference>
<feature type="region of interest" description="Adenylyl transferase" evidence="7">
    <location>
        <begin position="454"/>
        <end position="961"/>
    </location>
</feature>
<dbReference type="Gene3D" id="1.20.120.330">
    <property type="entry name" value="Nucleotidyltransferases domain 2"/>
    <property type="match status" value="2"/>
</dbReference>
<organism evidence="10 11">
    <name type="scientific">Oceanimonas smirnovii</name>
    <dbReference type="NCBI Taxonomy" id="264574"/>
    <lineage>
        <taxon>Bacteria</taxon>
        <taxon>Pseudomonadati</taxon>
        <taxon>Pseudomonadota</taxon>
        <taxon>Gammaproteobacteria</taxon>
        <taxon>Aeromonadales</taxon>
        <taxon>Aeromonadaceae</taxon>
        <taxon>Oceanimonas</taxon>
    </lineage>
</organism>
<dbReference type="Gene3D" id="1.10.4050.10">
    <property type="entry name" value="Glutamine synthase adenylyltransferase GlnE"/>
    <property type="match status" value="1"/>
</dbReference>
<evidence type="ECO:0000259" key="9">
    <source>
        <dbReference type="Pfam" id="PF08335"/>
    </source>
</evidence>
<dbReference type="EMBL" id="JBGFTR010000004">
    <property type="protein sequence ID" value="MFH7564401.1"/>
    <property type="molecule type" value="Genomic_DNA"/>
</dbReference>
<gene>
    <name evidence="7 10" type="primary">glnE</name>
    <name evidence="10" type="ORF">AB9R89_03570</name>
</gene>
<dbReference type="CDD" id="cd05401">
    <property type="entry name" value="NT_GlnE_GlnD_like"/>
    <property type="match status" value="2"/>
</dbReference>
<dbReference type="InterPro" id="IPR043519">
    <property type="entry name" value="NT_sf"/>
</dbReference>
<dbReference type="GO" id="GO:0047388">
    <property type="term" value="F:[glutamine synthetase]-adenylyl-L-tyrosine phosphorylase activity"/>
    <property type="evidence" value="ECO:0007669"/>
    <property type="project" value="UniProtKB-EC"/>
</dbReference>
<evidence type="ECO:0000256" key="1">
    <source>
        <dbReference type="ARBA" id="ARBA00022679"/>
    </source>
</evidence>
<evidence type="ECO:0000256" key="4">
    <source>
        <dbReference type="ARBA" id="ARBA00022840"/>
    </source>
</evidence>
<dbReference type="Gene3D" id="1.20.120.1510">
    <property type="match status" value="1"/>
</dbReference>
<keyword evidence="1 7" id="KW-0808">Transferase</keyword>
<protein>
    <recommendedName>
        <fullName evidence="7">Bifunctional glutamine synthetase adenylyltransferase/adenylyl-removing enzyme</fullName>
    </recommendedName>
    <alternativeName>
        <fullName evidence="7">ATP:glutamine synthetase adenylyltransferase</fullName>
    </alternativeName>
    <alternativeName>
        <fullName evidence="7">ATase</fullName>
    </alternativeName>
    <domain>
        <recommendedName>
            <fullName evidence="7">Glutamine synthetase adenylyl-L-tyrosine phosphorylase</fullName>
            <ecNumber evidence="7">2.7.7.89</ecNumber>
        </recommendedName>
        <alternativeName>
            <fullName evidence="7">Adenylyl removase</fullName>
            <shortName evidence="7">AR</shortName>
            <shortName evidence="7">AT-N</shortName>
        </alternativeName>
    </domain>
    <domain>
        <recommendedName>
            <fullName evidence="7">Glutamine synthetase adenylyl transferase</fullName>
            <ecNumber evidence="7">2.7.7.42</ecNumber>
        </recommendedName>
        <alternativeName>
            <fullName evidence="7">Adenylyl transferase</fullName>
            <shortName evidence="7">AT</shortName>
            <shortName evidence="7">AT-C</shortName>
        </alternativeName>
    </domain>
</protein>
<comment type="cofactor">
    <cofactor evidence="7">
        <name>Mg(2+)</name>
        <dbReference type="ChEBI" id="CHEBI:18420"/>
    </cofactor>
</comment>
<keyword evidence="11" id="KW-1185">Reference proteome</keyword>
<evidence type="ECO:0000256" key="2">
    <source>
        <dbReference type="ARBA" id="ARBA00022695"/>
    </source>
</evidence>
<feature type="domain" description="PII-uridylyltransferase/Glutamine-synthetase adenylyltransferase" evidence="9">
    <location>
        <begin position="835"/>
        <end position="925"/>
    </location>
</feature>
<comment type="catalytic activity">
    <reaction evidence="7">
        <text>[glutamine synthetase]-O(4)-(5'-adenylyl)-L-tyrosine + phosphate = [glutamine synthetase]-L-tyrosine + ADP</text>
        <dbReference type="Rhea" id="RHEA:43716"/>
        <dbReference type="Rhea" id="RHEA-COMP:10660"/>
        <dbReference type="Rhea" id="RHEA-COMP:10661"/>
        <dbReference type="ChEBI" id="CHEBI:43474"/>
        <dbReference type="ChEBI" id="CHEBI:46858"/>
        <dbReference type="ChEBI" id="CHEBI:83624"/>
        <dbReference type="ChEBI" id="CHEBI:456216"/>
        <dbReference type="EC" id="2.7.7.89"/>
    </reaction>
</comment>
<dbReference type="InterPro" id="IPR013546">
    <property type="entry name" value="PII_UdlTrfase/GS_AdlTrfase"/>
</dbReference>
<name>A0ABW7NYW2_9GAMM</name>
<dbReference type="EC" id="2.7.7.42" evidence="7"/>
<dbReference type="InterPro" id="IPR005190">
    <property type="entry name" value="GlnE_rpt_dom"/>
</dbReference>
<dbReference type="Proteomes" id="UP001610706">
    <property type="component" value="Unassembled WGS sequence"/>
</dbReference>
<evidence type="ECO:0000313" key="11">
    <source>
        <dbReference type="Proteomes" id="UP001610706"/>
    </source>
</evidence>
<accession>A0ABW7NYW2</accession>
<proteinExistence type="inferred from homology"/>
<evidence type="ECO:0000313" key="10">
    <source>
        <dbReference type="EMBL" id="MFH7564401.1"/>
    </source>
</evidence>
<comment type="catalytic activity">
    <reaction evidence="7">
        <text>[glutamine synthetase]-L-tyrosine + ATP = [glutamine synthetase]-O(4)-(5'-adenylyl)-L-tyrosine + diphosphate</text>
        <dbReference type="Rhea" id="RHEA:18589"/>
        <dbReference type="Rhea" id="RHEA-COMP:10660"/>
        <dbReference type="Rhea" id="RHEA-COMP:10661"/>
        <dbReference type="ChEBI" id="CHEBI:30616"/>
        <dbReference type="ChEBI" id="CHEBI:33019"/>
        <dbReference type="ChEBI" id="CHEBI:46858"/>
        <dbReference type="ChEBI" id="CHEBI:83624"/>
        <dbReference type="EC" id="2.7.7.42"/>
    </reaction>
</comment>
<keyword evidence="4 7" id="KW-0067">ATP-binding</keyword>
<keyword evidence="5 7" id="KW-0460">Magnesium</keyword>